<keyword evidence="5 8" id="KW-0560">Oxidoreductase</keyword>
<keyword evidence="3 6" id="KW-0479">Metal-binding</keyword>
<dbReference type="InterPro" id="IPR013149">
    <property type="entry name" value="ADH-like_C"/>
</dbReference>
<dbReference type="SMART" id="SM00829">
    <property type="entry name" value="PKS_ER"/>
    <property type="match status" value="1"/>
</dbReference>
<dbReference type="GO" id="GO:0046526">
    <property type="term" value="F:D-xylulose reductase activity"/>
    <property type="evidence" value="ECO:0007669"/>
    <property type="project" value="UniProtKB-EC"/>
</dbReference>
<evidence type="ECO:0000256" key="3">
    <source>
        <dbReference type="ARBA" id="ARBA00022723"/>
    </source>
</evidence>
<evidence type="ECO:0000256" key="1">
    <source>
        <dbReference type="ARBA" id="ARBA00001947"/>
    </source>
</evidence>
<dbReference type="AlphaFoldDB" id="F5YMI5"/>
<dbReference type="Pfam" id="PF00107">
    <property type="entry name" value="ADH_zinc_N"/>
    <property type="match status" value="1"/>
</dbReference>
<reference evidence="8 9" key="2">
    <citation type="journal article" date="2011" name="ISME J.">
        <title>RNA-seq reveals cooperative metabolic interactions between two termite-gut spirochete species in co-culture.</title>
        <authorList>
            <person name="Rosenthal A.Z."/>
            <person name="Matson E.G."/>
            <person name="Eldar A."/>
            <person name="Leadbetter J.R."/>
        </authorList>
    </citation>
    <scope>NUCLEOTIDE SEQUENCE [LARGE SCALE GENOMIC DNA]</scope>
    <source>
        <strain evidence="9">ATCC BAA-887 / DSM 12427 / ZAS-2</strain>
    </source>
</reference>
<dbReference type="EC" id="1.1.1.9" evidence="8"/>
<evidence type="ECO:0000256" key="4">
    <source>
        <dbReference type="ARBA" id="ARBA00022833"/>
    </source>
</evidence>
<dbReference type="SUPFAM" id="SSF51735">
    <property type="entry name" value="NAD(P)-binding Rossmann-fold domains"/>
    <property type="match status" value="1"/>
</dbReference>
<evidence type="ECO:0000256" key="2">
    <source>
        <dbReference type="ARBA" id="ARBA00008072"/>
    </source>
</evidence>
<accession>F5YMI5</accession>
<protein>
    <submittedName>
        <fullName evidence="8">D-xylulose reductase (Xylitol dehydrogenase) (XDH)</fullName>
        <ecNumber evidence="8">1.1.1.9</ecNumber>
    </submittedName>
</protein>
<evidence type="ECO:0000256" key="6">
    <source>
        <dbReference type="RuleBase" id="RU361277"/>
    </source>
</evidence>
<proteinExistence type="inferred from homology"/>
<dbReference type="PROSITE" id="PS00059">
    <property type="entry name" value="ADH_ZINC"/>
    <property type="match status" value="1"/>
</dbReference>
<dbReference type="RefSeq" id="WP_015706338.1">
    <property type="nucleotide sequence ID" value="NC_015578.1"/>
</dbReference>
<dbReference type="EMBL" id="CP001843">
    <property type="protein sequence ID" value="AEF85286.1"/>
    <property type="molecule type" value="Genomic_DNA"/>
</dbReference>
<dbReference type="STRING" id="545694.TREPR_0134"/>
<organism evidence="8 9">
    <name type="scientific">Treponema primitia (strain ATCC BAA-887 / DSM 12427 / ZAS-2)</name>
    <dbReference type="NCBI Taxonomy" id="545694"/>
    <lineage>
        <taxon>Bacteria</taxon>
        <taxon>Pseudomonadati</taxon>
        <taxon>Spirochaetota</taxon>
        <taxon>Spirochaetia</taxon>
        <taxon>Spirochaetales</taxon>
        <taxon>Treponemataceae</taxon>
        <taxon>Treponema</taxon>
    </lineage>
</organism>
<dbReference type="HOGENOM" id="CLU_026673_11_5_12"/>
<dbReference type="Proteomes" id="UP000009223">
    <property type="component" value="Chromosome"/>
</dbReference>
<dbReference type="InterPro" id="IPR045306">
    <property type="entry name" value="SDH-like"/>
</dbReference>
<sequence length="344" mass="37131">MKALVLESVKKLSLRDYPINETVGPYDVKIRIQACGICGSDVHYYLEGAIGDFIVKEPMILGHEAAGIIIEKGEKVSDFAIGDLVCMEPGIPNMRSREVMEGMYNIDPDVVFWATPPVHGCLRETVVHPAQFCFKLPKGMSAAEGAMMEPLAIGIEAAKKGAIKPGDTALVVGCGTIGVMCAISALAGGCSRVYISDIKQEKLELAGSVPNIIPVNTAKVNLEEFIMKETGGRGVDIIFEASGSPRVYPDFFRCARKGARVVLVGMMNGTVPIDVAFLQGRGISIETIFRYINCFDRAVALVNAGKIDIKKFISKTFKFDDAIAAYEYAAAGHPEVVKVMIDLT</sequence>
<dbReference type="CDD" id="cd05285">
    <property type="entry name" value="sorbitol_DH"/>
    <property type="match status" value="1"/>
</dbReference>
<dbReference type="eggNOG" id="COG1063">
    <property type="taxonomic scope" value="Bacteria"/>
</dbReference>
<dbReference type="OrthoDB" id="9791234at2"/>
<evidence type="ECO:0000259" key="7">
    <source>
        <dbReference type="SMART" id="SM00829"/>
    </source>
</evidence>
<dbReference type="InterPro" id="IPR011032">
    <property type="entry name" value="GroES-like_sf"/>
</dbReference>
<feature type="domain" description="Enoyl reductase (ER)" evidence="7">
    <location>
        <begin position="7"/>
        <end position="341"/>
    </location>
</feature>
<reference evidence="9" key="1">
    <citation type="submission" date="2009-12" db="EMBL/GenBank/DDBJ databases">
        <title>Complete sequence of Treponema primitia strain ZAS-2.</title>
        <authorList>
            <person name="Tetu S.G."/>
            <person name="Matson E."/>
            <person name="Ren Q."/>
            <person name="Seshadri R."/>
            <person name="Elbourne L."/>
            <person name="Hassan K.A."/>
            <person name="Durkin A."/>
            <person name="Radune D."/>
            <person name="Mohamoud Y."/>
            <person name="Shay R."/>
            <person name="Jin S."/>
            <person name="Zhang X."/>
            <person name="Lucey K."/>
            <person name="Ballor N.R."/>
            <person name="Ottesen E."/>
            <person name="Rosenthal R."/>
            <person name="Allen A."/>
            <person name="Leadbetter J.R."/>
            <person name="Paulsen I.T."/>
        </authorList>
    </citation>
    <scope>NUCLEOTIDE SEQUENCE [LARGE SCALE GENOMIC DNA]</scope>
    <source>
        <strain evidence="9">ATCC BAA-887 / DSM 12427 / ZAS-2</strain>
    </source>
</reference>
<dbReference type="InterPro" id="IPR002328">
    <property type="entry name" value="ADH_Zn_CS"/>
</dbReference>
<evidence type="ECO:0000256" key="5">
    <source>
        <dbReference type="ARBA" id="ARBA00023002"/>
    </source>
</evidence>
<keyword evidence="4 6" id="KW-0862">Zinc</keyword>
<evidence type="ECO:0000313" key="8">
    <source>
        <dbReference type="EMBL" id="AEF85286.1"/>
    </source>
</evidence>
<dbReference type="Pfam" id="PF08240">
    <property type="entry name" value="ADH_N"/>
    <property type="match status" value="1"/>
</dbReference>
<dbReference type="InterPro" id="IPR020843">
    <property type="entry name" value="ER"/>
</dbReference>
<comment type="cofactor">
    <cofactor evidence="1 6">
        <name>Zn(2+)</name>
        <dbReference type="ChEBI" id="CHEBI:29105"/>
    </cofactor>
</comment>
<dbReference type="KEGG" id="tpi:TREPR_0134"/>
<keyword evidence="9" id="KW-1185">Reference proteome</keyword>
<dbReference type="SUPFAM" id="SSF50129">
    <property type="entry name" value="GroES-like"/>
    <property type="match status" value="1"/>
</dbReference>
<dbReference type="PANTHER" id="PTHR43161:SF9">
    <property type="entry name" value="SORBITOL DEHYDROGENASE"/>
    <property type="match status" value="1"/>
</dbReference>
<dbReference type="GO" id="GO:0008270">
    <property type="term" value="F:zinc ion binding"/>
    <property type="evidence" value="ECO:0007669"/>
    <property type="project" value="InterPro"/>
</dbReference>
<dbReference type="InterPro" id="IPR036291">
    <property type="entry name" value="NAD(P)-bd_dom_sf"/>
</dbReference>
<dbReference type="InterPro" id="IPR013154">
    <property type="entry name" value="ADH-like_N"/>
</dbReference>
<comment type="similarity">
    <text evidence="2 6">Belongs to the zinc-containing alcohol dehydrogenase family.</text>
</comment>
<dbReference type="PANTHER" id="PTHR43161">
    <property type="entry name" value="SORBITOL DEHYDROGENASE"/>
    <property type="match status" value="1"/>
</dbReference>
<gene>
    <name evidence="8" type="ordered locus">TREPR_0134</name>
</gene>
<name>F5YMI5_TREPZ</name>
<dbReference type="Gene3D" id="3.90.180.10">
    <property type="entry name" value="Medium-chain alcohol dehydrogenases, catalytic domain"/>
    <property type="match status" value="1"/>
</dbReference>
<evidence type="ECO:0000313" key="9">
    <source>
        <dbReference type="Proteomes" id="UP000009223"/>
    </source>
</evidence>
<dbReference type="Gene3D" id="3.40.50.720">
    <property type="entry name" value="NAD(P)-binding Rossmann-like Domain"/>
    <property type="match status" value="1"/>
</dbReference>